<organism evidence="1 2">
    <name type="scientific">Leucobacter coleopterorum</name>
    <dbReference type="NCBI Taxonomy" id="2714933"/>
    <lineage>
        <taxon>Bacteria</taxon>
        <taxon>Bacillati</taxon>
        <taxon>Actinomycetota</taxon>
        <taxon>Actinomycetes</taxon>
        <taxon>Micrococcales</taxon>
        <taxon>Microbacteriaceae</taxon>
        <taxon>Leucobacter</taxon>
    </lineage>
</organism>
<reference evidence="1 2" key="1">
    <citation type="submission" date="2020-03" db="EMBL/GenBank/DDBJ databases">
        <title>Leucobacter sp. nov., isolated from beetles.</title>
        <authorList>
            <person name="Hyun D.-W."/>
            <person name="Bae J.-W."/>
        </authorList>
    </citation>
    <scope>NUCLEOTIDE SEQUENCE [LARGE SCALE GENOMIC DNA]</scope>
    <source>
        <strain evidence="1 2">HDW9A</strain>
    </source>
</reference>
<name>A0ABX6K1A7_9MICO</name>
<protein>
    <submittedName>
        <fullName evidence="1">Uncharacterized protein</fullName>
    </submittedName>
</protein>
<proteinExistence type="predicted"/>
<evidence type="ECO:0000313" key="1">
    <source>
        <dbReference type="EMBL" id="QIM19658.1"/>
    </source>
</evidence>
<keyword evidence="2" id="KW-1185">Reference proteome</keyword>
<sequence length="94" mass="10284">MPSFTEDTATNSARTPYHALGGAEGMRVPAWAQHRSVYRAGGRTLYLIETDRVSDATLDLKRLSRAGWEVQVAEDPTGPATRIALTRRELAKAA</sequence>
<dbReference type="Proteomes" id="UP000503441">
    <property type="component" value="Chromosome"/>
</dbReference>
<gene>
    <name evidence="1" type="ORF">G7066_04025</name>
</gene>
<evidence type="ECO:0000313" key="2">
    <source>
        <dbReference type="Proteomes" id="UP000503441"/>
    </source>
</evidence>
<dbReference type="EMBL" id="CP049933">
    <property type="protein sequence ID" value="QIM19658.1"/>
    <property type="molecule type" value="Genomic_DNA"/>
</dbReference>
<accession>A0ABX6K1A7</accession>